<protein>
    <submittedName>
        <fullName evidence="14">TonB-linked outer membrane protein, SusC/RagA family</fullName>
    </submittedName>
</protein>
<dbReference type="GO" id="GO:0044718">
    <property type="term" value="P:siderophore transmembrane transport"/>
    <property type="evidence" value="ECO:0007669"/>
    <property type="project" value="TreeGrafter"/>
</dbReference>
<dbReference type="InterPro" id="IPR012910">
    <property type="entry name" value="Plug_dom"/>
</dbReference>
<dbReference type="InterPro" id="IPR023997">
    <property type="entry name" value="TonB-dep_OMP_SusC/RagA_CS"/>
</dbReference>
<dbReference type="AlphaFoldDB" id="A0A1M5E301"/>
<keyword evidence="9 10" id="KW-0998">Cell outer membrane</keyword>
<dbReference type="Proteomes" id="UP000184509">
    <property type="component" value="Unassembled WGS sequence"/>
</dbReference>
<dbReference type="FunFam" id="2.170.130.10:FF:000003">
    <property type="entry name" value="SusC/RagA family TonB-linked outer membrane protein"/>
    <property type="match status" value="1"/>
</dbReference>
<evidence type="ECO:0000256" key="1">
    <source>
        <dbReference type="ARBA" id="ARBA00004571"/>
    </source>
</evidence>
<dbReference type="Gene3D" id="2.40.170.20">
    <property type="entry name" value="TonB-dependent receptor, beta-barrel domain"/>
    <property type="match status" value="1"/>
</dbReference>
<keyword evidence="8" id="KW-0675">Receptor</keyword>
<dbReference type="Gene3D" id="2.170.130.10">
    <property type="entry name" value="TonB-dependent receptor, plug domain"/>
    <property type="match status" value="1"/>
</dbReference>
<comment type="similarity">
    <text evidence="10 11">Belongs to the TonB-dependent receptor family.</text>
</comment>
<dbReference type="Pfam" id="PF07715">
    <property type="entry name" value="Plug"/>
    <property type="match status" value="1"/>
</dbReference>
<keyword evidence="6 11" id="KW-0798">TonB box</keyword>
<name>A0A1M5E301_9BACE</name>
<keyword evidence="2 10" id="KW-0813">Transport</keyword>
<proteinExistence type="inferred from homology"/>
<dbReference type="OrthoDB" id="9768177at2"/>
<comment type="subcellular location">
    <subcellularLocation>
        <location evidence="1 10">Cell outer membrane</location>
        <topology evidence="1 10">Multi-pass membrane protein</topology>
    </subcellularLocation>
</comment>
<dbReference type="InterPro" id="IPR000531">
    <property type="entry name" value="Beta-barrel_TonB"/>
</dbReference>
<sequence length="1004" mass="111656">MYQVYLSKDRLSKSILVLLVLMLLTPFSLMAQNRTIKGVVKDSKTNDPLIGCSVLVKGSSTGSITDLNGEFSLSIGKNATLVFSFVGYNGKELAVGNQTDLVVLMDENSRELEEVVVVGYGTQKKSDVTGSVTSVNKDRLSKLPVSNIMQALEGATAGVIVTQGSSIPGDGPSTVIRGKNSINANTDPYVVVDGVPISKSGGSLSDINPNDIERMEILKDASAVAIYGTNGANGVILITTKRGKTGKPTIRYNGYAGIEDYAHKLNMRTGEEYVQKYKDYMFQKTGTVLSGTPVPNQAEVANYNAGKETDWLDEISQTGINQDHNVSLSGGTDNMKYFVSGEYLNQKGILKGYQYKRYSFRMNFDVNVTDYLTIGTNAYLAAHNKDGGRVNFLYGIAMSPYGQEYNEDGTYNTLPMSPEEMYTSPFCQYNKKAVRRSVNINGNGYVELNFGKIFKPLNGLKYRLNIGYNYLPTRTSSYAGLASYDKNGTAYTTNTETNAYTIENIFTYSKDINRHHFDLTGLYSAQSRNYLTTTAKAVGFVNDLLGYNYLDGGTTQTTSSYADRYAATSYMGRLNYSYDSRYLFTFTVRRDGSSVFGANTSKYGTFPSVALGWNIANEQFMKKFYWLDNLKLRLSYGKSGNEAIPIYRTISKNNAASIAMDGKTLTAIYPNTLGNGDLEWETTKSANIGLDFGFLKSRISGNLEFYKSNTSGLLLERNLPKVTGYSSVYQNLGKTQNIGLEATVTTRNIVTKDFNWETSFIFATNKNKIIDLYGDKKDDIGNAKFIGHPIYVSYDYKMLGIWQESEIKAGLNKGWDNTAVAGDIKFEDTNKDGKITSDDKQILGQRDPKWTGGLTNKFTYKNWSLSVFVQTAQGMMKSNTDIRTYDETWRINTPAIFGYWTSENMNNEYPRLTYTNTYGYGYSRKASYTRLKDITLSYTFNESAISKFGLGSLTIYGSGRNLHTWTSWVGWDPEASFSNRGSGTWEDNYPLTKSFVIGINVTLK</sequence>
<dbReference type="PROSITE" id="PS52016">
    <property type="entry name" value="TONB_DEPENDENT_REC_3"/>
    <property type="match status" value="1"/>
</dbReference>
<dbReference type="InterPro" id="IPR008969">
    <property type="entry name" value="CarboxyPept-like_regulatory"/>
</dbReference>
<dbReference type="Pfam" id="PF00593">
    <property type="entry name" value="TonB_dep_Rec_b-barrel"/>
    <property type="match status" value="1"/>
</dbReference>
<evidence type="ECO:0000256" key="7">
    <source>
        <dbReference type="ARBA" id="ARBA00023136"/>
    </source>
</evidence>
<dbReference type="InterPro" id="IPR023996">
    <property type="entry name" value="TonB-dep_OMP_SusC/RagA"/>
</dbReference>
<dbReference type="PANTHER" id="PTHR30069:SF29">
    <property type="entry name" value="HEMOGLOBIN AND HEMOGLOBIN-HAPTOGLOBIN-BINDING PROTEIN 1-RELATED"/>
    <property type="match status" value="1"/>
</dbReference>
<dbReference type="NCBIfam" id="TIGR04056">
    <property type="entry name" value="OMP_RagA_SusC"/>
    <property type="match status" value="1"/>
</dbReference>
<evidence type="ECO:0000256" key="8">
    <source>
        <dbReference type="ARBA" id="ARBA00023170"/>
    </source>
</evidence>
<dbReference type="PANTHER" id="PTHR30069">
    <property type="entry name" value="TONB-DEPENDENT OUTER MEMBRANE RECEPTOR"/>
    <property type="match status" value="1"/>
</dbReference>
<gene>
    <name evidence="14" type="ORF">SAMN05444405_1132</name>
</gene>
<dbReference type="GO" id="GO:0009279">
    <property type="term" value="C:cell outer membrane"/>
    <property type="evidence" value="ECO:0007669"/>
    <property type="project" value="UniProtKB-SubCell"/>
</dbReference>
<evidence type="ECO:0000256" key="11">
    <source>
        <dbReference type="RuleBase" id="RU003357"/>
    </source>
</evidence>
<keyword evidence="4 10" id="KW-0812">Transmembrane</keyword>
<dbReference type="SUPFAM" id="SSF56935">
    <property type="entry name" value="Porins"/>
    <property type="match status" value="1"/>
</dbReference>
<evidence type="ECO:0000256" key="2">
    <source>
        <dbReference type="ARBA" id="ARBA00022448"/>
    </source>
</evidence>
<evidence type="ECO:0000313" key="14">
    <source>
        <dbReference type="EMBL" id="SHF73619.1"/>
    </source>
</evidence>
<keyword evidence="5" id="KW-0732">Signal</keyword>
<evidence type="ECO:0000259" key="13">
    <source>
        <dbReference type="Pfam" id="PF07715"/>
    </source>
</evidence>
<dbReference type="NCBIfam" id="TIGR04057">
    <property type="entry name" value="SusC_RagA_signa"/>
    <property type="match status" value="1"/>
</dbReference>
<dbReference type="InterPro" id="IPR037066">
    <property type="entry name" value="Plug_dom_sf"/>
</dbReference>
<keyword evidence="7 10" id="KW-0472">Membrane</keyword>
<dbReference type="InterPro" id="IPR036942">
    <property type="entry name" value="Beta-barrel_TonB_sf"/>
</dbReference>
<evidence type="ECO:0000256" key="6">
    <source>
        <dbReference type="ARBA" id="ARBA00023077"/>
    </source>
</evidence>
<dbReference type="Pfam" id="PF13715">
    <property type="entry name" value="CarbopepD_reg_2"/>
    <property type="match status" value="1"/>
</dbReference>
<evidence type="ECO:0000256" key="10">
    <source>
        <dbReference type="PROSITE-ProRule" id="PRU01360"/>
    </source>
</evidence>
<organism evidence="14 15">
    <name type="scientific">Bacteroides luti</name>
    <dbReference type="NCBI Taxonomy" id="1297750"/>
    <lineage>
        <taxon>Bacteria</taxon>
        <taxon>Pseudomonadati</taxon>
        <taxon>Bacteroidota</taxon>
        <taxon>Bacteroidia</taxon>
        <taxon>Bacteroidales</taxon>
        <taxon>Bacteroidaceae</taxon>
        <taxon>Bacteroides</taxon>
    </lineage>
</organism>
<dbReference type="GO" id="GO:0015344">
    <property type="term" value="F:siderophore uptake transmembrane transporter activity"/>
    <property type="evidence" value="ECO:0007669"/>
    <property type="project" value="TreeGrafter"/>
</dbReference>
<evidence type="ECO:0000256" key="9">
    <source>
        <dbReference type="ARBA" id="ARBA00023237"/>
    </source>
</evidence>
<evidence type="ECO:0000256" key="3">
    <source>
        <dbReference type="ARBA" id="ARBA00022452"/>
    </source>
</evidence>
<evidence type="ECO:0000313" key="15">
    <source>
        <dbReference type="Proteomes" id="UP000184509"/>
    </source>
</evidence>
<reference evidence="14 15" key="1">
    <citation type="submission" date="2016-11" db="EMBL/GenBank/DDBJ databases">
        <authorList>
            <person name="Jaros S."/>
            <person name="Januszkiewicz K."/>
            <person name="Wedrychowicz H."/>
        </authorList>
    </citation>
    <scope>NUCLEOTIDE SEQUENCE [LARGE SCALE GENOMIC DNA]</scope>
    <source>
        <strain evidence="14 15">DSM 26991</strain>
    </source>
</reference>
<evidence type="ECO:0000259" key="12">
    <source>
        <dbReference type="Pfam" id="PF00593"/>
    </source>
</evidence>
<feature type="domain" description="TonB-dependent receptor plug" evidence="13">
    <location>
        <begin position="124"/>
        <end position="235"/>
    </location>
</feature>
<feature type="domain" description="TonB-dependent receptor-like beta-barrel" evidence="12">
    <location>
        <begin position="459"/>
        <end position="962"/>
    </location>
</feature>
<keyword evidence="15" id="KW-1185">Reference proteome</keyword>
<evidence type="ECO:0000256" key="4">
    <source>
        <dbReference type="ARBA" id="ARBA00022692"/>
    </source>
</evidence>
<dbReference type="STRING" id="1297750.SAMN05444405_1132"/>
<evidence type="ECO:0000256" key="5">
    <source>
        <dbReference type="ARBA" id="ARBA00022729"/>
    </source>
</evidence>
<keyword evidence="3 10" id="KW-1134">Transmembrane beta strand</keyword>
<dbReference type="InterPro" id="IPR039426">
    <property type="entry name" value="TonB-dep_rcpt-like"/>
</dbReference>
<accession>A0A1M5E301</accession>
<dbReference type="SUPFAM" id="SSF49464">
    <property type="entry name" value="Carboxypeptidase regulatory domain-like"/>
    <property type="match status" value="1"/>
</dbReference>
<dbReference type="EMBL" id="FQTV01000013">
    <property type="protein sequence ID" value="SHF73619.1"/>
    <property type="molecule type" value="Genomic_DNA"/>
</dbReference>